<accession>A0A1C9WAW0</accession>
<reference evidence="2" key="1">
    <citation type="submission" date="2016-01" db="EMBL/GenBank/DDBJ databases">
        <title>Complete genome sequence of Microbulbifer sp. CCB-MM1, a halophile isolated from Matang Mangrove Forest, Perak.</title>
        <authorList>
            <person name="Moh T.H."/>
            <person name="Dinesh B."/>
            <person name="Lau N.-S."/>
            <person name="Go F."/>
            <person name="Alexander Chong S.-C."/>
        </authorList>
    </citation>
    <scope>NUCLEOTIDE SEQUENCE [LARGE SCALE GENOMIC DNA]</scope>
    <source>
        <strain evidence="2">CCB-MM1</strain>
    </source>
</reference>
<keyword evidence="2" id="KW-1185">Reference proteome</keyword>
<dbReference type="AlphaFoldDB" id="A0A1C9WAW0"/>
<dbReference type="Proteomes" id="UP000095672">
    <property type="component" value="Chromosome"/>
</dbReference>
<evidence type="ECO:0000313" key="2">
    <source>
        <dbReference type="Proteomes" id="UP000095672"/>
    </source>
</evidence>
<dbReference type="STRING" id="1769779.AUP74_02909"/>
<dbReference type="KEGG" id="micc:AUP74_02909"/>
<dbReference type="EMBL" id="CP014143">
    <property type="protein sequence ID" value="AOS98280.1"/>
    <property type="molecule type" value="Genomic_DNA"/>
</dbReference>
<proteinExistence type="predicted"/>
<sequence>MIAPQESRLLAGGEYEYLCDGHLVPVSESWQLSRTERGFAMLSQRAIPLLSVVIVVRVHFSGAGMERCLLQWRSTISEESVATATFAASPEQGVYRYRPRGAPARSVAVGDAHCFPLLRVFVGGIIQALVAEGGSGRVLVPWIHDPTQETRLFEPEFSVRSVQYLGSSGSGNPQAEEGVELDHFRYSGGQYESGADYWLANGLLHEYRWQQRGANWVVRLKNLDGRWPGAELWPSTRPAVNANQ</sequence>
<protein>
    <submittedName>
        <fullName evidence="1">Uncharacterized protein</fullName>
    </submittedName>
</protein>
<name>A0A1C9WAW0_9GAMM</name>
<organism evidence="1 2">
    <name type="scientific">Microbulbifer aggregans</name>
    <dbReference type="NCBI Taxonomy" id="1769779"/>
    <lineage>
        <taxon>Bacteria</taxon>
        <taxon>Pseudomonadati</taxon>
        <taxon>Pseudomonadota</taxon>
        <taxon>Gammaproteobacteria</taxon>
        <taxon>Cellvibrionales</taxon>
        <taxon>Microbulbiferaceae</taxon>
        <taxon>Microbulbifer</taxon>
    </lineage>
</organism>
<gene>
    <name evidence="1" type="ORF">AUP74_02909</name>
</gene>
<evidence type="ECO:0000313" key="1">
    <source>
        <dbReference type="EMBL" id="AOS98280.1"/>
    </source>
</evidence>